<dbReference type="AlphaFoldDB" id="A0A363UKY8"/>
<dbReference type="NCBIfam" id="NF003814">
    <property type="entry name" value="PRK05406.1-3"/>
    <property type="match status" value="1"/>
</dbReference>
<dbReference type="PANTHER" id="PTHR30292">
    <property type="entry name" value="UNCHARACTERIZED PROTEIN YBGL-RELATED"/>
    <property type="match status" value="1"/>
</dbReference>
<dbReference type="SUPFAM" id="SSF88713">
    <property type="entry name" value="Glycoside hydrolase/deacetylase"/>
    <property type="match status" value="1"/>
</dbReference>
<gene>
    <name evidence="1" type="ORF">DEH80_09820</name>
</gene>
<dbReference type="InterPro" id="IPR005501">
    <property type="entry name" value="LamB/YcsF/PxpA-like"/>
</dbReference>
<dbReference type="Gene3D" id="3.20.20.370">
    <property type="entry name" value="Glycoside hydrolase/deacetylase"/>
    <property type="match status" value="1"/>
</dbReference>
<accession>A0A363UKY8</accession>
<evidence type="ECO:0000313" key="2">
    <source>
        <dbReference type="Proteomes" id="UP000251800"/>
    </source>
</evidence>
<dbReference type="EMBL" id="QEQK01000007">
    <property type="protein sequence ID" value="PWN56096.1"/>
    <property type="molecule type" value="Genomic_DNA"/>
</dbReference>
<comment type="caution">
    <text evidence="1">The sequence shown here is derived from an EMBL/GenBank/DDBJ whole genome shotgun (WGS) entry which is preliminary data.</text>
</comment>
<dbReference type="PANTHER" id="PTHR30292:SF0">
    <property type="entry name" value="5-OXOPROLINASE SUBUNIT A"/>
    <property type="match status" value="1"/>
</dbReference>
<dbReference type="RefSeq" id="WP_109720312.1">
    <property type="nucleotide sequence ID" value="NZ_QEQK01000007.1"/>
</dbReference>
<sequence length="236" mass="24629">MYLNCDLGEGCGDDADLMPLIDQASVACGGHAGDAESMRATVALAARHGVMIGAHPSYPDPAGFGRQSMQMSQEALQATLLEQLRGLRDIAQAAGQSVRYCKPHGALYHDMLDCEPVAEVLADIAARQALALVVPAGSPDSAIAIAARRADVLLWTEAFADRGYGDDGRLLPRSEPGALLSAESAAAQVRALLEGWLVTASGRRIAMQADTLCVHGDTPQATRIAQAVRQALAASA</sequence>
<evidence type="ECO:0000313" key="1">
    <source>
        <dbReference type="EMBL" id="PWN56096.1"/>
    </source>
</evidence>
<dbReference type="CDD" id="cd10801">
    <property type="entry name" value="LamB_YcsF_like_1"/>
    <property type="match status" value="1"/>
</dbReference>
<dbReference type="NCBIfam" id="NF003816">
    <property type="entry name" value="PRK05406.1-5"/>
    <property type="match status" value="1"/>
</dbReference>
<dbReference type="InterPro" id="IPR011330">
    <property type="entry name" value="Glyco_hydro/deAcase_b/a-brl"/>
</dbReference>
<name>A0A363UKY8_9GAMM</name>
<protein>
    <submittedName>
        <fullName evidence="1">LamB/YcsF family protein</fullName>
    </submittedName>
</protein>
<dbReference type="GO" id="GO:0005975">
    <property type="term" value="P:carbohydrate metabolic process"/>
    <property type="evidence" value="ECO:0007669"/>
    <property type="project" value="InterPro"/>
</dbReference>
<reference evidence="1 2" key="1">
    <citation type="submission" date="2018-05" db="EMBL/GenBank/DDBJ databases">
        <title>Abyssibacter profundi OUC007T gen. nov., sp. nov, a marine bacterium isolated from seawater of the Mariana Trench.</title>
        <authorList>
            <person name="Zhou S."/>
        </authorList>
    </citation>
    <scope>NUCLEOTIDE SEQUENCE [LARGE SCALE GENOMIC DNA]</scope>
    <source>
        <strain evidence="1 2">OUC007</strain>
    </source>
</reference>
<organism evidence="1 2">
    <name type="scientific">Abyssibacter profundi</name>
    <dbReference type="NCBI Taxonomy" id="2182787"/>
    <lineage>
        <taxon>Bacteria</taxon>
        <taxon>Pseudomonadati</taxon>
        <taxon>Pseudomonadota</taxon>
        <taxon>Gammaproteobacteria</taxon>
        <taxon>Chromatiales</taxon>
        <taxon>Oceanococcaceae</taxon>
        <taxon>Abyssibacter</taxon>
    </lineage>
</organism>
<dbReference type="Proteomes" id="UP000251800">
    <property type="component" value="Unassembled WGS sequence"/>
</dbReference>
<proteinExistence type="predicted"/>
<dbReference type="Pfam" id="PF03746">
    <property type="entry name" value="LamB_YcsF"/>
    <property type="match status" value="1"/>
</dbReference>
<dbReference type="OrthoDB" id="9773478at2"/>
<keyword evidence="2" id="KW-1185">Reference proteome</keyword>